<keyword evidence="3" id="KW-1185">Reference proteome</keyword>
<feature type="domain" description="Carboxymuconolactone decarboxylase-like" evidence="1">
    <location>
        <begin position="40"/>
        <end position="109"/>
    </location>
</feature>
<evidence type="ECO:0000313" key="3">
    <source>
        <dbReference type="Proteomes" id="UP000053477"/>
    </source>
</evidence>
<dbReference type="Gene3D" id="1.20.1290.10">
    <property type="entry name" value="AhpD-like"/>
    <property type="match status" value="1"/>
</dbReference>
<dbReference type="Proteomes" id="UP000053477">
    <property type="component" value="Unassembled WGS sequence"/>
</dbReference>
<dbReference type="PANTHER" id="PTHR34846">
    <property type="entry name" value="4-CARBOXYMUCONOLACTONE DECARBOXYLASE FAMILY PROTEIN (AFU_ORTHOLOGUE AFUA_6G11590)"/>
    <property type="match status" value="1"/>
</dbReference>
<name>A0A0H2S147_9AGAM</name>
<reference evidence="2 3" key="1">
    <citation type="submission" date="2015-04" db="EMBL/GenBank/DDBJ databases">
        <title>Complete genome sequence of Schizopora paradoxa KUC8140, a cosmopolitan wood degrader in East Asia.</title>
        <authorList>
            <consortium name="DOE Joint Genome Institute"/>
            <person name="Min B."/>
            <person name="Park H."/>
            <person name="Jang Y."/>
            <person name="Kim J.-J."/>
            <person name="Kim K.H."/>
            <person name="Pangilinan J."/>
            <person name="Lipzen A."/>
            <person name="Riley R."/>
            <person name="Grigoriev I.V."/>
            <person name="Spatafora J.W."/>
            <person name="Choi I.-G."/>
        </authorList>
    </citation>
    <scope>NUCLEOTIDE SEQUENCE [LARGE SCALE GENOMIC DNA]</scope>
    <source>
        <strain evidence="2 3">KUC8140</strain>
    </source>
</reference>
<accession>A0A0H2S147</accession>
<evidence type="ECO:0000259" key="1">
    <source>
        <dbReference type="Pfam" id="PF02627"/>
    </source>
</evidence>
<protein>
    <submittedName>
        <fullName evidence="2">Carboxymuconolactone decarboxylase</fullName>
    </submittedName>
</protein>
<dbReference type="SUPFAM" id="SSF69118">
    <property type="entry name" value="AhpD-like"/>
    <property type="match status" value="1"/>
</dbReference>
<dbReference type="AlphaFoldDB" id="A0A0H2S147"/>
<dbReference type="GO" id="GO:0051920">
    <property type="term" value="F:peroxiredoxin activity"/>
    <property type="evidence" value="ECO:0007669"/>
    <property type="project" value="InterPro"/>
</dbReference>
<dbReference type="PANTHER" id="PTHR34846:SF11">
    <property type="entry name" value="4-CARBOXYMUCONOLACTONE DECARBOXYLASE FAMILY PROTEIN (AFU_ORTHOLOGUE AFUA_6G11590)"/>
    <property type="match status" value="1"/>
</dbReference>
<proteinExistence type="predicted"/>
<dbReference type="OrthoDB" id="9998495at2759"/>
<gene>
    <name evidence="2" type="ORF">SCHPADRAFT_906636</name>
</gene>
<dbReference type="STRING" id="27342.A0A0H2S147"/>
<dbReference type="Pfam" id="PF02627">
    <property type="entry name" value="CMD"/>
    <property type="match status" value="1"/>
</dbReference>
<dbReference type="InterPro" id="IPR003779">
    <property type="entry name" value="CMD-like"/>
</dbReference>
<sequence>MPRIPYVYPAPGESQIADKIRERRKDGKLIELDGILLNSPSIAEGYSALLKAVRTDNSLPEDVRELMILRVAALNSAAYEWLAHEPLARSAGLTSTQLEVVRDVSTVPATHQTTKGLLTPVQEAALIYADHMTRNIKVPDDIFRKLRENLQDDRKVLEATATIAGYNMVSRILVALDVADKANLDVPLVDTN</sequence>
<dbReference type="InParanoid" id="A0A0H2S147"/>
<dbReference type="InterPro" id="IPR029032">
    <property type="entry name" value="AhpD-like"/>
</dbReference>
<dbReference type="EMBL" id="KQ086018">
    <property type="protein sequence ID" value="KLO10751.1"/>
    <property type="molecule type" value="Genomic_DNA"/>
</dbReference>
<evidence type="ECO:0000313" key="2">
    <source>
        <dbReference type="EMBL" id="KLO10751.1"/>
    </source>
</evidence>
<organism evidence="2 3">
    <name type="scientific">Schizopora paradoxa</name>
    <dbReference type="NCBI Taxonomy" id="27342"/>
    <lineage>
        <taxon>Eukaryota</taxon>
        <taxon>Fungi</taxon>
        <taxon>Dikarya</taxon>
        <taxon>Basidiomycota</taxon>
        <taxon>Agaricomycotina</taxon>
        <taxon>Agaricomycetes</taxon>
        <taxon>Hymenochaetales</taxon>
        <taxon>Schizoporaceae</taxon>
        <taxon>Schizopora</taxon>
    </lineage>
</organism>